<evidence type="ECO:0000313" key="5">
    <source>
        <dbReference type="EMBL" id="QNT91966.1"/>
    </source>
</evidence>
<feature type="domain" description="HTH luxR-type" evidence="4">
    <location>
        <begin position="51"/>
        <end position="116"/>
    </location>
</feature>
<dbReference type="GeneID" id="91461244"/>
<dbReference type="RefSeq" id="WP_078967703.1">
    <property type="nucleotide sequence ID" value="NZ_CP051006.1"/>
</dbReference>
<gene>
    <name evidence="5" type="primary">malT_2</name>
    <name evidence="5" type="ORF">HEP81_01637</name>
</gene>
<accession>A0A7H1PV86</accession>
<dbReference type="Gene3D" id="1.10.10.10">
    <property type="entry name" value="Winged helix-like DNA-binding domain superfamily/Winged helix DNA-binding domain"/>
    <property type="match status" value="1"/>
</dbReference>
<dbReference type="KEGG" id="sgf:HEP81_01637"/>
<name>A0A7H1PV86_9ACTN</name>
<dbReference type="SUPFAM" id="SSF46894">
    <property type="entry name" value="C-terminal effector domain of the bipartite response regulators"/>
    <property type="match status" value="1"/>
</dbReference>
<dbReference type="PRINTS" id="PR00038">
    <property type="entry name" value="HTHLUXR"/>
</dbReference>
<dbReference type="EMBL" id="CP051006">
    <property type="protein sequence ID" value="QNT91966.1"/>
    <property type="molecule type" value="Genomic_DNA"/>
</dbReference>
<evidence type="ECO:0000313" key="6">
    <source>
        <dbReference type="Proteomes" id="UP000516422"/>
    </source>
</evidence>
<dbReference type="InterPro" id="IPR000792">
    <property type="entry name" value="Tscrpt_reg_LuxR_C"/>
</dbReference>
<reference evidence="5 6" key="1">
    <citation type="submission" date="2020-04" db="EMBL/GenBank/DDBJ databases">
        <title>Characterization and engineering of Streptomyces griseofuscus DSM40191 as a potential heterologous host for expression of BGCs.</title>
        <authorList>
            <person name="Gren T."/>
            <person name="Whitford C.M."/>
            <person name="Mohite O.S."/>
            <person name="Joergensen T.S."/>
            <person name="Nielsen J.B."/>
            <person name="Lee S.Y."/>
            <person name="Weber T."/>
        </authorList>
    </citation>
    <scope>NUCLEOTIDE SEQUENCE [LARGE SCALE GENOMIC DNA]</scope>
    <source>
        <strain evidence="5 6">DSM 40191</strain>
    </source>
</reference>
<dbReference type="InterPro" id="IPR036388">
    <property type="entry name" value="WH-like_DNA-bd_sf"/>
</dbReference>
<dbReference type="GO" id="GO:0006355">
    <property type="term" value="P:regulation of DNA-templated transcription"/>
    <property type="evidence" value="ECO:0007669"/>
    <property type="project" value="InterPro"/>
</dbReference>
<dbReference type="GO" id="GO:0003677">
    <property type="term" value="F:DNA binding"/>
    <property type="evidence" value="ECO:0007669"/>
    <property type="project" value="UniProtKB-KW"/>
</dbReference>
<keyword evidence="3" id="KW-0804">Transcription</keyword>
<evidence type="ECO:0000259" key="4">
    <source>
        <dbReference type="PROSITE" id="PS50043"/>
    </source>
</evidence>
<dbReference type="PANTHER" id="PTHR44688">
    <property type="entry name" value="DNA-BINDING TRANSCRIPTIONAL ACTIVATOR DEVR_DOSR"/>
    <property type="match status" value="1"/>
</dbReference>
<dbReference type="AlphaFoldDB" id="A0A7H1PV86"/>
<evidence type="ECO:0000256" key="3">
    <source>
        <dbReference type="ARBA" id="ARBA00023163"/>
    </source>
</evidence>
<dbReference type="PANTHER" id="PTHR44688:SF16">
    <property type="entry name" value="DNA-BINDING TRANSCRIPTIONAL ACTIVATOR DEVR_DOSR"/>
    <property type="match status" value="1"/>
</dbReference>
<dbReference type="SMART" id="SM00421">
    <property type="entry name" value="HTH_LUXR"/>
    <property type="match status" value="1"/>
</dbReference>
<proteinExistence type="predicted"/>
<sequence>MPDSEEPCHQEIACSLRALLESVDEILRLLRILLQENESRFESSTAEPCALENGITSLTDRESEIFRLLVTGMSNRQISRALGIAERTVKNNLHSVYRKFGVAGRAEVMAQYFGSSVRRHEPNS</sequence>
<keyword evidence="2" id="KW-0238">DNA-binding</keyword>
<protein>
    <submittedName>
        <fullName evidence="5">HTH-type transcriptional regulator MalT</fullName>
    </submittedName>
</protein>
<dbReference type="CDD" id="cd06170">
    <property type="entry name" value="LuxR_C_like"/>
    <property type="match status" value="1"/>
</dbReference>
<dbReference type="PROSITE" id="PS50043">
    <property type="entry name" value="HTH_LUXR_2"/>
    <property type="match status" value="1"/>
</dbReference>
<dbReference type="PROSITE" id="PS00622">
    <property type="entry name" value="HTH_LUXR_1"/>
    <property type="match status" value="1"/>
</dbReference>
<keyword evidence="1" id="KW-0805">Transcription regulation</keyword>
<organism evidence="5 6">
    <name type="scientific">Streptomyces griseofuscus</name>
    <dbReference type="NCBI Taxonomy" id="146922"/>
    <lineage>
        <taxon>Bacteria</taxon>
        <taxon>Bacillati</taxon>
        <taxon>Actinomycetota</taxon>
        <taxon>Actinomycetes</taxon>
        <taxon>Kitasatosporales</taxon>
        <taxon>Streptomycetaceae</taxon>
        <taxon>Streptomyces</taxon>
    </lineage>
</organism>
<dbReference type="Proteomes" id="UP000516422">
    <property type="component" value="Chromosome"/>
</dbReference>
<dbReference type="Pfam" id="PF00196">
    <property type="entry name" value="GerE"/>
    <property type="match status" value="1"/>
</dbReference>
<dbReference type="InterPro" id="IPR016032">
    <property type="entry name" value="Sig_transdc_resp-reg_C-effctor"/>
</dbReference>
<evidence type="ECO:0000256" key="1">
    <source>
        <dbReference type="ARBA" id="ARBA00023015"/>
    </source>
</evidence>
<evidence type="ECO:0000256" key="2">
    <source>
        <dbReference type="ARBA" id="ARBA00023125"/>
    </source>
</evidence>